<gene>
    <name evidence="1" type="ORF">GCM10023209_31270</name>
</gene>
<proteinExistence type="predicted"/>
<name>A0ABP9LMN3_9RHOB</name>
<comment type="caution">
    <text evidence="1">The sequence shown here is derived from an EMBL/GenBank/DDBJ whole genome shotgun (WGS) entry which is preliminary data.</text>
</comment>
<dbReference type="Proteomes" id="UP001499910">
    <property type="component" value="Unassembled WGS sequence"/>
</dbReference>
<dbReference type="SUPFAM" id="SSF48557">
    <property type="entry name" value="L-aspartase-like"/>
    <property type="match status" value="1"/>
</dbReference>
<dbReference type="Gene3D" id="1.20.200.10">
    <property type="entry name" value="Fumarase/aspartase (Central domain)"/>
    <property type="match status" value="1"/>
</dbReference>
<dbReference type="EMBL" id="BAABHW010000005">
    <property type="protein sequence ID" value="GAA5079253.1"/>
    <property type="molecule type" value="Genomic_DNA"/>
</dbReference>
<dbReference type="PANTHER" id="PTHR43172:SF2">
    <property type="entry name" value="ADENYLOSUCCINATE LYASE C-TERMINAL DOMAIN-CONTAINING PROTEIN"/>
    <property type="match status" value="1"/>
</dbReference>
<keyword evidence="1" id="KW-0456">Lyase</keyword>
<dbReference type="RefSeq" id="WP_259552385.1">
    <property type="nucleotide sequence ID" value="NZ_BAABHW010000005.1"/>
</dbReference>
<dbReference type="PANTHER" id="PTHR43172">
    <property type="entry name" value="ADENYLOSUCCINATE LYASE"/>
    <property type="match status" value="1"/>
</dbReference>
<dbReference type="GO" id="GO:0016829">
    <property type="term" value="F:lyase activity"/>
    <property type="evidence" value="ECO:0007669"/>
    <property type="project" value="UniProtKB-KW"/>
</dbReference>
<evidence type="ECO:0000313" key="1">
    <source>
        <dbReference type="EMBL" id="GAA5079253.1"/>
    </source>
</evidence>
<evidence type="ECO:0000313" key="2">
    <source>
        <dbReference type="Proteomes" id="UP001499910"/>
    </source>
</evidence>
<organism evidence="1 2">
    <name type="scientific">[Roseibacterium] beibuensis</name>
    <dbReference type="NCBI Taxonomy" id="1193142"/>
    <lineage>
        <taxon>Bacteria</taxon>
        <taxon>Pseudomonadati</taxon>
        <taxon>Pseudomonadota</taxon>
        <taxon>Alphaproteobacteria</taxon>
        <taxon>Rhodobacterales</taxon>
        <taxon>Roseobacteraceae</taxon>
        <taxon>Roseicyclus</taxon>
    </lineage>
</organism>
<protein>
    <submittedName>
        <fullName evidence="1">Lyase family protein</fullName>
    </submittedName>
</protein>
<dbReference type="InterPro" id="IPR008948">
    <property type="entry name" value="L-Aspartase-like"/>
</dbReference>
<sequence length="347" mass="35975">MSVTPFDSALYRDLFGDAEIARLFSDTAEVRAMMLVMGTLAKVQGQAGDIPEISGAFLHRAAMEVQVDPAALSRPGWEAGTPVLALVEAVRAALNAPEHAPYLFRGATDHDIRDTARALRLRQALMLIEARLGTALGGLAPVCGREETGPSPHLRVPAQAVLDWGKALLRLHDQLEALRPACLCVRLGAGEETPARRSALATALGLGDPGDAAPRDLSPLANWLSELAASGGKIASALQAHSPAETAIAILGPPPLPALMALSGHAKALASAIAGTQPPQSEAQRLAEHLALPQLVATAARSATLISAIASAPLTLTPDPALDEDLAGLAQAARDRARRIAETHAPG</sequence>
<keyword evidence="2" id="KW-1185">Reference proteome</keyword>
<reference evidence="2" key="1">
    <citation type="journal article" date="2019" name="Int. J. Syst. Evol. Microbiol.">
        <title>The Global Catalogue of Microorganisms (GCM) 10K type strain sequencing project: providing services to taxonomists for standard genome sequencing and annotation.</title>
        <authorList>
            <consortium name="The Broad Institute Genomics Platform"/>
            <consortium name="The Broad Institute Genome Sequencing Center for Infectious Disease"/>
            <person name="Wu L."/>
            <person name="Ma J."/>
        </authorList>
    </citation>
    <scope>NUCLEOTIDE SEQUENCE [LARGE SCALE GENOMIC DNA]</scope>
    <source>
        <strain evidence="2">JCM 18015</strain>
    </source>
</reference>
<accession>A0ABP9LMN3</accession>